<protein>
    <submittedName>
        <fullName evidence="2">Uncharacterized protein</fullName>
    </submittedName>
</protein>
<name>A0A4P2QLN4_SORCE</name>
<organism evidence="2 4">
    <name type="scientific">Sorangium cellulosum</name>
    <name type="common">Polyangium cellulosum</name>
    <dbReference type="NCBI Taxonomy" id="56"/>
    <lineage>
        <taxon>Bacteria</taxon>
        <taxon>Pseudomonadati</taxon>
        <taxon>Myxococcota</taxon>
        <taxon>Polyangia</taxon>
        <taxon>Polyangiales</taxon>
        <taxon>Polyangiaceae</taxon>
        <taxon>Sorangium</taxon>
    </lineage>
</organism>
<reference evidence="2 4" key="1">
    <citation type="submission" date="2015-09" db="EMBL/GenBank/DDBJ databases">
        <title>Sorangium comparison.</title>
        <authorList>
            <person name="Zaburannyi N."/>
            <person name="Bunk B."/>
            <person name="Overmann J."/>
            <person name="Mueller R."/>
        </authorList>
    </citation>
    <scope>NUCLEOTIDE SEQUENCE [LARGE SCALE GENOMIC DNA]</scope>
    <source>
        <strain evidence="2 4">So ce836</strain>
    </source>
</reference>
<feature type="region of interest" description="Disordered" evidence="1">
    <location>
        <begin position="1"/>
        <end position="29"/>
    </location>
</feature>
<evidence type="ECO:0000256" key="1">
    <source>
        <dbReference type="SAM" id="MobiDB-lite"/>
    </source>
</evidence>
<proteinExistence type="predicted"/>
<dbReference type="AlphaFoldDB" id="A0A4P2QLN4"/>
<dbReference type="Proteomes" id="UP000295497">
    <property type="component" value="Chromosome"/>
</dbReference>
<sequence>MKPIQAPLPPSTTTPPPSQRPCLPPEASAESVEILAEILLSAAGSMRRKAQEVSDEAK</sequence>
<accession>A0A4P2QLN4</accession>
<dbReference type="EMBL" id="CP012672">
    <property type="protein sequence ID" value="AUX35673.1"/>
    <property type="molecule type" value="Genomic_DNA"/>
</dbReference>
<feature type="compositionally biased region" description="Pro residues" evidence="1">
    <location>
        <begin position="1"/>
        <end position="24"/>
    </location>
</feature>
<dbReference type="EMBL" id="CP012672">
    <property type="protein sequence ID" value="AUX30738.1"/>
    <property type="molecule type" value="Genomic_DNA"/>
</dbReference>
<evidence type="ECO:0000313" key="3">
    <source>
        <dbReference type="EMBL" id="AUX35673.1"/>
    </source>
</evidence>
<gene>
    <name evidence="2" type="ORF">SOCE836_028490</name>
    <name evidence="3" type="ORF">SOCE836_078700</name>
</gene>
<evidence type="ECO:0000313" key="2">
    <source>
        <dbReference type="EMBL" id="AUX30738.1"/>
    </source>
</evidence>
<evidence type="ECO:0000313" key="4">
    <source>
        <dbReference type="Proteomes" id="UP000295497"/>
    </source>
</evidence>
<dbReference type="RefSeq" id="WP_165373952.1">
    <property type="nucleotide sequence ID" value="NZ_CP012672.1"/>
</dbReference>